<dbReference type="GO" id="GO:0015293">
    <property type="term" value="F:symporter activity"/>
    <property type="evidence" value="ECO:0007669"/>
    <property type="project" value="UniProtKB-KW"/>
</dbReference>
<evidence type="ECO:0000256" key="10">
    <source>
        <dbReference type="SAM" id="Phobius"/>
    </source>
</evidence>
<dbReference type="PANTHER" id="PTHR23500:SF371">
    <property type="entry name" value="OS07G0206600 PROTEIN"/>
    <property type="match status" value="1"/>
</dbReference>
<keyword evidence="5 10" id="KW-0812">Transmembrane</keyword>
<dbReference type="InterPro" id="IPR036259">
    <property type="entry name" value="MFS_trans_sf"/>
</dbReference>
<dbReference type="PANTHER" id="PTHR23500">
    <property type="entry name" value="SOLUTE CARRIER FAMILY 2, FACILITATED GLUCOSE TRANSPORTER"/>
    <property type="match status" value="1"/>
</dbReference>
<proteinExistence type="inferred from homology"/>
<evidence type="ECO:0000256" key="7">
    <source>
        <dbReference type="ARBA" id="ARBA00022989"/>
    </source>
</evidence>
<dbReference type="InterPro" id="IPR020846">
    <property type="entry name" value="MFS_dom"/>
</dbReference>
<keyword evidence="7 10" id="KW-1133">Transmembrane helix</keyword>
<dbReference type="InterPro" id="IPR044778">
    <property type="entry name" value="MFS_STP/MST-like_plant"/>
</dbReference>
<dbReference type="CDD" id="cd17361">
    <property type="entry name" value="MFS_STP"/>
    <property type="match status" value="1"/>
</dbReference>
<dbReference type="Gramene" id="EOX92425">
    <property type="protein sequence ID" value="EOX92425"/>
    <property type="gene ID" value="TCM_001379"/>
</dbReference>
<accession>A0A061DIR5</accession>
<dbReference type="GO" id="GO:0015145">
    <property type="term" value="F:monosaccharide transmembrane transporter activity"/>
    <property type="evidence" value="ECO:0007669"/>
    <property type="project" value="InterPro"/>
</dbReference>
<sequence length="693" mass="75746">MLQGGGTDRKDSSQDAVCTCGTCPPPRVLNYGRFVKLQKKYEKKIRKREEPTAVCTCGTCHLETRSNLDVKNDTGHGSTSVSASTSQETRCNLDVKNDVAQGSTSVSASTSQETSRLLQGSSEIEIDNGTASTSASVSGSTETKFNQDVKDVGQGSTSVSATHPQETNWLLLGTTEIEIDNSTGSLETNSSLAHHSLIDVLEGPATIGAFRSRVTGAMVICWAVVILSGFILGYDIGVSGLITVEKSFSWNNIHGLSFEKIHFEENNFCKYNDQRVRLLISSSYLIALICGLISMALNSKWGRRPLLQIGSFSLLVGVILNAASNNIFMLIGGRVVLGLGFGFCSQVIPLYILEFPDSVSQDSMFIFHSFANCLGTLVANILGLVFMSHLENGWAVLIGCLSVPALFLFIFSFSIDETPVSLVLHGNLRKGKEVLRKIRGIGDVDSEFNKILVDFGPAKSLKSQYQYMVKRSSRPTLTIALLHLIFQQLGGPTVILFFGPVFFVSVGFSGVLSKISAQIVLAASAVGTLLSPYLISRFGRRNMLLGGCTLMFMTELLIGVMLHSLEPFGFLKKKAAVGLIVLAIICSISFASTSGPLDWSSTTFPPESQVMGSFLSTGFSMMLSFVISQGYLSAICWFHFWIFIVIAIFISLFWIVIYSLIPETTNIPADELVHKVWNKHWFWKRFTVEHVVE</sequence>
<keyword evidence="6" id="KW-0769">Symport</keyword>
<dbReference type="PROSITE" id="PS50850">
    <property type="entry name" value="MFS"/>
    <property type="match status" value="1"/>
</dbReference>
<feature type="domain" description="Major facilitator superfamily (MFS) profile" evidence="11">
    <location>
        <begin position="221"/>
        <end position="665"/>
    </location>
</feature>
<dbReference type="STRING" id="3641.A0A061DIR5"/>
<evidence type="ECO:0000256" key="2">
    <source>
        <dbReference type="ARBA" id="ARBA00010992"/>
    </source>
</evidence>
<dbReference type="InterPro" id="IPR005828">
    <property type="entry name" value="MFS_sugar_transport-like"/>
</dbReference>
<dbReference type="InParanoid" id="A0A061DIR5"/>
<gene>
    <name evidence="12" type="ORF">TCM_001379</name>
</gene>
<dbReference type="AlphaFoldDB" id="A0A061DIR5"/>
<dbReference type="HOGENOM" id="CLU_397621_0_0_1"/>
<comment type="similarity">
    <text evidence="2">Belongs to the major facilitator superfamily. Sugar transporter (TC 2.A.1.1) family.</text>
</comment>
<evidence type="ECO:0000256" key="9">
    <source>
        <dbReference type="SAM" id="MobiDB-lite"/>
    </source>
</evidence>
<comment type="subcellular location">
    <subcellularLocation>
        <location evidence="1">Membrane</location>
        <topology evidence="1">Multi-pass membrane protein</topology>
    </subcellularLocation>
</comment>
<keyword evidence="13" id="KW-1185">Reference proteome</keyword>
<keyword evidence="8 10" id="KW-0472">Membrane</keyword>
<feature type="transmembrane region" description="Helical" evidence="10">
    <location>
        <begin position="219"/>
        <end position="242"/>
    </location>
</feature>
<protein>
    <submittedName>
        <fullName evidence="12">Major facilitator superfamily protein isoform 1</fullName>
    </submittedName>
</protein>
<dbReference type="InterPro" id="IPR003663">
    <property type="entry name" value="Sugar/inositol_transpt"/>
</dbReference>
<keyword evidence="4" id="KW-0762">Sugar transport</keyword>
<dbReference type="eggNOG" id="KOG0254">
    <property type="taxonomic scope" value="Eukaryota"/>
</dbReference>
<feature type="transmembrane region" description="Helical" evidence="10">
    <location>
        <begin position="575"/>
        <end position="593"/>
    </location>
</feature>
<feature type="region of interest" description="Disordered" evidence="9">
    <location>
        <begin position="68"/>
        <end position="161"/>
    </location>
</feature>
<reference evidence="12 13" key="1">
    <citation type="journal article" date="2013" name="Genome Biol.">
        <title>The genome sequence of the most widely cultivated cacao type and its use to identify candidate genes regulating pod color.</title>
        <authorList>
            <person name="Motamayor J.C."/>
            <person name="Mockaitis K."/>
            <person name="Schmutz J."/>
            <person name="Haiminen N."/>
            <person name="Iii D.L."/>
            <person name="Cornejo O."/>
            <person name="Findley S.D."/>
            <person name="Zheng P."/>
            <person name="Utro F."/>
            <person name="Royaert S."/>
            <person name="Saski C."/>
            <person name="Jenkins J."/>
            <person name="Podicheti R."/>
            <person name="Zhao M."/>
            <person name="Scheffler B.E."/>
            <person name="Stack J.C."/>
            <person name="Feltus F.A."/>
            <person name="Mustiga G.M."/>
            <person name="Amores F."/>
            <person name="Phillips W."/>
            <person name="Marelli J.P."/>
            <person name="May G.D."/>
            <person name="Shapiro H."/>
            <person name="Ma J."/>
            <person name="Bustamante C.D."/>
            <person name="Schnell R.J."/>
            <person name="Main D."/>
            <person name="Gilbert D."/>
            <person name="Parida L."/>
            <person name="Kuhn D.N."/>
        </authorList>
    </citation>
    <scope>NUCLEOTIDE SEQUENCE [LARGE SCALE GENOMIC DNA]</scope>
    <source>
        <strain evidence="13">cv. Matina 1-6</strain>
    </source>
</reference>
<feature type="transmembrane region" description="Helical" evidence="10">
    <location>
        <begin position="365"/>
        <end position="387"/>
    </location>
</feature>
<evidence type="ECO:0000256" key="5">
    <source>
        <dbReference type="ARBA" id="ARBA00022692"/>
    </source>
</evidence>
<dbReference type="Gene3D" id="1.20.1250.20">
    <property type="entry name" value="MFS general substrate transporter like domains"/>
    <property type="match status" value="1"/>
</dbReference>
<dbReference type="Pfam" id="PF00083">
    <property type="entry name" value="Sugar_tr"/>
    <property type="match status" value="1"/>
</dbReference>
<dbReference type="InterPro" id="IPR045262">
    <property type="entry name" value="STP/PLT_plant"/>
</dbReference>
<feature type="transmembrane region" description="Helical" evidence="10">
    <location>
        <begin position="614"/>
        <end position="632"/>
    </location>
</feature>
<evidence type="ECO:0000313" key="12">
    <source>
        <dbReference type="EMBL" id="EOX92425.1"/>
    </source>
</evidence>
<feature type="compositionally biased region" description="Polar residues" evidence="9">
    <location>
        <begin position="75"/>
        <end position="90"/>
    </location>
</feature>
<organism evidence="12 13">
    <name type="scientific">Theobroma cacao</name>
    <name type="common">Cacao</name>
    <name type="synonym">Cocoa</name>
    <dbReference type="NCBI Taxonomy" id="3641"/>
    <lineage>
        <taxon>Eukaryota</taxon>
        <taxon>Viridiplantae</taxon>
        <taxon>Streptophyta</taxon>
        <taxon>Embryophyta</taxon>
        <taxon>Tracheophyta</taxon>
        <taxon>Spermatophyta</taxon>
        <taxon>Magnoliopsida</taxon>
        <taxon>eudicotyledons</taxon>
        <taxon>Gunneridae</taxon>
        <taxon>Pentapetalae</taxon>
        <taxon>rosids</taxon>
        <taxon>malvids</taxon>
        <taxon>Malvales</taxon>
        <taxon>Malvaceae</taxon>
        <taxon>Byttnerioideae</taxon>
        <taxon>Theobroma</taxon>
    </lineage>
</organism>
<keyword evidence="3" id="KW-0813">Transport</keyword>
<evidence type="ECO:0000256" key="3">
    <source>
        <dbReference type="ARBA" id="ARBA00022448"/>
    </source>
</evidence>
<evidence type="ECO:0000256" key="4">
    <source>
        <dbReference type="ARBA" id="ARBA00022597"/>
    </source>
</evidence>
<dbReference type="GO" id="GO:0016020">
    <property type="term" value="C:membrane"/>
    <property type="evidence" value="ECO:0007669"/>
    <property type="project" value="UniProtKB-SubCell"/>
</dbReference>
<feature type="transmembrane region" description="Helical" evidence="10">
    <location>
        <begin position="278"/>
        <end position="297"/>
    </location>
</feature>
<feature type="transmembrane region" description="Helical" evidence="10">
    <location>
        <begin position="638"/>
        <end position="661"/>
    </location>
</feature>
<evidence type="ECO:0000256" key="6">
    <source>
        <dbReference type="ARBA" id="ARBA00022847"/>
    </source>
</evidence>
<dbReference type="Proteomes" id="UP000026915">
    <property type="component" value="Chromosome 1"/>
</dbReference>
<evidence type="ECO:0000256" key="8">
    <source>
        <dbReference type="ARBA" id="ARBA00023136"/>
    </source>
</evidence>
<name>A0A061DIR5_THECC</name>
<feature type="transmembrane region" description="Helical" evidence="10">
    <location>
        <begin position="335"/>
        <end position="353"/>
    </location>
</feature>
<feature type="transmembrane region" description="Helical" evidence="10">
    <location>
        <begin position="309"/>
        <end position="329"/>
    </location>
</feature>
<feature type="compositionally biased region" description="Polar residues" evidence="9">
    <location>
        <begin position="100"/>
        <end position="122"/>
    </location>
</feature>
<dbReference type="SUPFAM" id="SSF103473">
    <property type="entry name" value="MFS general substrate transporter"/>
    <property type="match status" value="1"/>
</dbReference>
<evidence type="ECO:0000313" key="13">
    <source>
        <dbReference type="Proteomes" id="UP000026915"/>
    </source>
</evidence>
<feature type="transmembrane region" description="Helical" evidence="10">
    <location>
        <begin position="477"/>
        <end position="503"/>
    </location>
</feature>
<feature type="transmembrane region" description="Helical" evidence="10">
    <location>
        <begin position="542"/>
        <end position="563"/>
    </location>
</feature>
<dbReference type="EMBL" id="CM001879">
    <property type="protein sequence ID" value="EOX92425.1"/>
    <property type="molecule type" value="Genomic_DNA"/>
</dbReference>
<feature type="compositionally biased region" description="Low complexity" evidence="9">
    <location>
        <begin position="129"/>
        <end position="143"/>
    </location>
</feature>
<feature type="transmembrane region" description="Helical" evidence="10">
    <location>
        <begin position="393"/>
        <end position="415"/>
    </location>
</feature>
<dbReference type="PRINTS" id="PR00171">
    <property type="entry name" value="SUGRTRNSPORT"/>
</dbReference>
<evidence type="ECO:0000256" key="1">
    <source>
        <dbReference type="ARBA" id="ARBA00004141"/>
    </source>
</evidence>
<evidence type="ECO:0000259" key="11">
    <source>
        <dbReference type="PROSITE" id="PS50850"/>
    </source>
</evidence>